<organism evidence="2 3">
    <name type="scientific">Paenibacillus residui</name>
    <dbReference type="NCBI Taxonomy" id="629724"/>
    <lineage>
        <taxon>Bacteria</taxon>
        <taxon>Bacillati</taxon>
        <taxon>Bacillota</taxon>
        <taxon>Bacilli</taxon>
        <taxon>Bacillales</taxon>
        <taxon>Paenibacillaceae</taxon>
        <taxon>Paenibacillus</taxon>
    </lineage>
</organism>
<dbReference type="EMBL" id="JBHTIU010000020">
    <property type="protein sequence ID" value="MFD0868657.1"/>
    <property type="molecule type" value="Genomic_DNA"/>
</dbReference>
<reference evidence="3" key="1">
    <citation type="journal article" date="2019" name="Int. J. Syst. Evol. Microbiol.">
        <title>The Global Catalogue of Microorganisms (GCM) 10K type strain sequencing project: providing services to taxonomists for standard genome sequencing and annotation.</title>
        <authorList>
            <consortium name="The Broad Institute Genomics Platform"/>
            <consortium name="The Broad Institute Genome Sequencing Center for Infectious Disease"/>
            <person name="Wu L."/>
            <person name="Ma J."/>
        </authorList>
    </citation>
    <scope>NUCLEOTIDE SEQUENCE [LARGE SCALE GENOMIC DNA]</scope>
    <source>
        <strain evidence="3">CCUG 57263</strain>
    </source>
</reference>
<keyword evidence="1" id="KW-0472">Membrane</keyword>
<keyword evidence="3" id="KW-1185">Reference proteome</keyword>
<dbReference type="Proteomes" id="UP001597120">
    <property type="component" value="Unassembled WGS sequence"/>
</dbReference>
<keyword evidence="1" id="KW-1133">Transmembrane helix</keyword>
<evidence type="ECO:0000256" key="1">
    <source>
        <dbReference type="SAM" id="Phobius"/>
    </source>
</evidence>
<accession>A0ABW3D5D9</accession>
<gene>
    <name evidence="2" type="ORF">ACFQ03_05810</name>
</gene>
<sequence>MADNAGVNFFLSNLNSIEVMIMVFVNWGLIAILGGALLLLVIIAILIVVLLKK</sequence>
<evidence type="ECO:0000313" key="2">
    <source>
        <dbReference type="EMBL" id="MFD0868657.1"/>
    </source>
</evidence>
<keyword evidence="1" id="KW-0812">Transmembrane</keyword>
<evidence type="ECO:0000313" key="3">
    <source>
        <dbReference type="Proteomes" id="UP001597120"/>
    </source>
</evidence>
<name>A0ABW3D5D9_9BACL</name>
<protein>
    <recommendedName>
        <fullName evidence="4">Dihydroorotate dehydrogenase</fullName>
    </recommendedName>
</protein>
<comment type="caution">
    <text evidence="2">The sequence shown here is derived from an EMBL/GenBank/DDBJ whole genome shotgun (WGS) entry which is preliminary data.</text>
</comment>
<proteinExistence type="predicted"/>
<dbReference type="RefSeq" id="WP_186328300.1">
    <property type="nucleotide sequence ID" value="NZ_JBHTIU010000020.1"/>
</dbReference>
<evidence type="ECO:0008006" key="4">
    <source>
        <dbReference type="Google" id="ProtNLM"/>
    </source>
</evidence>
<feature type="transmembrane region" description="Helical" evidence="1">
    <location>
        <begin position="20"/>
        <end position="51"/>
    </location>
</feature>